<evidence type="ECO:0000313" key="2">
    <source>
        <dbReference type="EMBL" id="PBK80496.1"/>
    </source>
</evidence>
<proteinExistence type="predicted"/>
<evidence type="ECO:0000313" key="3">
    <source>
        <dbReference type="Proteomes" id="UP000217790"/>
    </source>
</evidence>
<protein>
    <submittedName>
        <fullName evidence="2">Uncharacterized protein</fullName>
    </submittedName>
</protein>
<gene>
    <name evidence="2" type="ORF">ARMGADRAFT_1068977</name>
</gene>
<keyword evidence="3" id="KW-1185">Reference proteome</keyword>
<dbReference type="AlphaFoldDB" id="A0A2H3CYX1"/>
<feature type="region of interest" description="Disordered" evidence="1">
    <location>
        <begin position="180"/>
        <end position="203"/>
    </location>
</feature>
<evidence type="ECO:0000256" key="1">
    <source>
        <dbReference type="SAM" id="MobiDB-lite"/>
    </source>
</evidence>
<name>A0A2H3CYX1_ARMGA</name>
<feature type="compositionally biased region" description="Polar residues" evidence="1">
    <location>
        <begin position="186"/>
        <end position="198"/>
    </location>
</feature>
<accession>A0A2H3CYX1</accession>
<organism evidence="2 3">
    <name type="scientific">Armillaria gallica</name>
    <name type="common">Bulbous honey fungus</name>
    <name type="synonym">Armillaria bulbosa</name>
    <dbReference type="NCBI Taxonomy" id="47427"/>
    <lineage>
        <taxon>Eukaryota</taxon>
        <taxon>Fungi</taxon>
        <taxon>Dikarya</taxon>
        <taxon>Basidiomycota</taxon>
        <taxon>Agaricomycotina</taxon>
        <taxon>Agaricomycetes</taxon>
        <taxon>Agaricomycetidae</taxon>
        <taxon>Agaricales</taxon>
        <taxon>Marasmiineae</taxon>
        <taxon>Physalacriaceae</taxon>
        <taxon>Armillaria</taxon>
    </lineage>
</organism>
<dbReference type="Proteomes" id="UP000217790">
    <property type="component" value="Unassembled WGS sequence"/>
</dbReference>
<dbReference type="EMBL" id="KZ293744">
    <property type="protein sequence ID" value="PBK80496.1"/>
    <property type="molecule type" value="Genomic_DNA"/>
</dbReference>
<reference evidence="3" key="1">
    <citation type="journal article" date="2017" name="Nat. Ecol. Evol.">
        <title>Genome expansion and lineage-specific genetic innovations in the forest pathogenic fungi Armillaria.</title>
        <authorList>
            <person name="Sipos G."/>
            <person name="Prasanna A.N."/>
            <person name="Walter M.C."/>
            <person name="O'Connor E."/>
            <person name="Balint B."/>
            <person name="Krizsan K."/>
            <person name="Kiss B."/>
            <person name="Hess J."/>
            <person name="Varga T."/>
            <person name="Slot J."/>
            <person name="Riley R."/>
            <person name="Boka B."/>
            <person name="Rigling D."/>
            <person name="Barry K."/>
            <person name="Lee J."/>
            <person name="Mihaltcheva S."/>
            <person name="LaButti K."/>
            <person name="Lipzen A."/>
            <person name="Waldron R."/>
            <person name="Moloney N.M."/>
            <person name="Sperisen C."/>
            <person name="Kredics L."/>
            <person name="Vagvoelgyi C."/>
            <person name="Patrignani A."/>
            <person name="Fitzpatrick D."/>
            <person name="Nagy I."/>
            <person name="Doyle S."/>
            <person name="Anderson J.B."/>
            <person name="Grigoriev I.V."/>
            <person name="Gueldener U."/>
            <person name="Muensterkoetter M."/>
            <person name="Nagy L.G."/>
        </authorList>
    </citation>
    <scope>NUCLEOTIDE SEQUENCE [LARGE SCALE GENOMIC DNA]</scope>
    <source>
        <strain evidence="3">Ar21-2</strain>
    </source>
</reference>
<dbReference type="InParanoid" id="A0A2H3CYX1"/>
<sequence>MDIDVLLIPNIHVHCSTLPGLMLRTRRRERDMEGKNRREVEVEGCSTLKLLGRGIPVSEDVKPFKAKRDVAGKPNIPIICDLVARYLADAFIVNVLFPINVPLISGVSRVRTTLKTSVVCGWIFKTKLVSVRRHRGRRLTGCRPPLSRKENGPTFWTAQVKWDYALNSVGIRQWRPSHAASPIPMSENSRNSEYNLPSSPKGPRCLKRCPESCQI</sequence>